<evidence type="ECO:0000313" key="3">
    <source>
        <dbReference type="EMBL" id="EKC61517.1"/>
    </source>
</evidence>
<feature type="non-terminal residue" evidence="3">
    <location>
        <position position="89"/>
    </location>
</feature>
<dbReference type="InterPro" id="IPR005467">
    <property type="entry name" value="His_kinase_dom"/>
</dbReference>
<dbReference type="Pfam" id="PF02518">
    <property type="entry name" value="HATPase_c"/>
    <property type="match status" value="1"/>
</dbReference>
<dbReference type="InterPro" id="IPR036890">
    <property type="entry name" value="HATPase_C_sf"/>
</dbReference>
<keyword evidence="1" id="KW-0597">Phosphoprotein</keyword>
<proteinExistence type="predicted"/>
<dbReference type="EMBL" id="AJWY01008329">
    <property type="protein sequence ID" value="EKC61517.1"/>
    <property type="molecule type" value="Genomic_DNA"/>
</dbReference>
<reference evidence="3" key="1">
    <citation type="journal article" date="2013" name="Environ. Microbiol.">
        <title>Microbiota from the distal guts of lean and obese adolescents exhibit partial functional redundancy besides clear differences in community structure.</title>
        <authorList>
            <person name="Ferrer M."/>
            <person name="Ruiz A."/>
            <person name="Lanza F."/>
            <person name="Haange S.B."/>
            <person name="Oberbach A."/>
            <person name="Till H."/>
            <person name="Bargiela R."/>
            <person name="Campoy C."/>
            <person name="Segura M.T."/>
            <person name="Richter M."/>
            <person name="von Bergen M."/>
            <person name="Seifert J."/>
            <person name="Suarez A."/>
        </authorList>
    </citation>
    <scope>NUCLEOTIDE SEQUENCE</scope>
</reference>
<dbReference type="Gene3D" id="3.30.565.10">
    <property type="entry name" value="Histidine kinase-like ATPase, C-terminal domain"/>
    <property type="match status" value="1"/>
</dbReference>
<evidence type="ECO:0000259" key="2">
    <source>
        <dbReference type="PROSITE" id="PS50109"/>
    </source>
</evidence>
<dbReference type="InterPro" id="IPR003594">
    <property type="entry name" value="HATPase_dom"/>
</dbReference>
<dbReference type="SUPFAM" id="SSF55874">
    <property type="entry name" value="ATPase domain of HSP90 chaperone/DNA topoisomerase II/histidine kinase"/>
    <property type="match status" value="1"/>
</dbReference>
<dbReference type="SMART" id="SM00387">
    <property type="entry name" value="HATPase_c"/>
    <property type="match status" value="1"/>
</dbReference>
<dbReference type="GO" id="GO:0000155">
    <property type="term" value="F:phosphorelay sensor kinase activity"/>
    <property type="evidence" value="ECO:0007669"/>
    <property type="project" value="TreeGrafter"/>
</dbReference>
<dbReference type="AlphaFoldDB" id="K1SLL0"/>
<dbReference type="PRINTS" id="PR00344">
    <property type="entry name" value="BCTRLSENSOR"/>
</dbReference>
<evidence type="ECO:0000256" key="1">
    <source>
        <dbReference type="ARBA" id="ARBA00022553"/>
    </source>
</evidence>
<feature type="domain" description="Histidine kinase" evidence="2">
    <location>
        <begin position="1"/>
        <end position="89"/>
    </location>
</feature>
<keyword evidence="3" id="KW-0067">ATP-binding</keyword>
<comment type="caution">
    <text evidence="3">The sequence shown here is derived from an EMBL/GenBank/DDBJ whole genome shotgun (WGS) entry which is preliminary data.</text>
</comment>
<sequence>MQGDAAFLHRLAVILLDNPIKYAGTGGAVTLRLAAAGSQAVLTVHNTGTPIPPDRLPHIFERFYRAAPSHSGTGLGLAIAQSICQAHHA</sequence>
<accession>K1SLL0</accession>
<dbReference type="PANTHER" id="PTHR43547">
    <property type="entry name" value="TWO-COMPONENT HISTIDINE KINASE"/>
    <property type="match status" value="1"/>
</dbReference>
<dbReference type="InterPro" id="IPR004358">
    <property type="entry name" value="Sig_transdc_His_kin-like_C"/>
</dbReference>
<name>K1SLL0_9ZZZZ</name>
<protein>
    <submittedName>
        <fullName evidence="3">Protein containing ATP-binding region, ATPase-like domain protein</fullName>
    </submittedName>
</protein>
<gene>
    <name evidence="3" type="ORF">LEA_12318</name>
</gene>
<keyword evidence="3" id="KW-0547">Nucleotide-binding</keyword>
<dbReference type="PROSITE" id="PS50109">
    <property type="entry name" value="HIS_KIN"/>
    <property type="match status" value="1"/>
</dbReference>
<dbReference type="CDD" id="cd00075">
    <property type="entry name" value="HATPase"/>
    <property type="match status" value="1"/>
</dbReference>
<dbReference type="GO" id="GO:0005524">
    <property type="term" value="F:ATP binding"/>
    <property type="evidence" value="ECO:0007669"/>
    <property type="project" value="UniProtKB-KW"/>
</dbReference>
<organism evidence="3">
    <name type="scientific">human gut metagenome</name>
    <dbReference type="NCBI Taxonomy" id="408170"/>
    <lineage>
        <taxon>unclassified sequences</taxon>
        <taxon>metagenomes</taxon>
        <taxon>organismal metagenomes</taxon>
    </lineage>
</organism>
<dbReference type="PANTHER" id="PTHR43547:SF2">
    <property type="entry name" value="HYBRID SIGNAL TRANSDUCTION HISTIDINE KINASE C"/>
    <property type="match status" value="1"/>
</dbReference>